<keyword evidence="3" id="KW-0067">ATP-binding</keyword>
<dbReference type="InterPro" id="IPR029000">
    <property type="entry name" value="Cyclophilin-like_dom_sf"/>
</dbReference>
<dbReference type="SMART" id="SM00797">
    <property type="entry name" value="AHS2"/>
    <property type="match status" value="1"/>
</dbReference>
<sequence length="287" mass="28960">MSALVVVRTGPQALVTDRGRPGHAHLGVPPSGALDGPAHELGNRLVGNDDGAAGLEVLGGGLRVRARGGRVVAVTGAPAPVHVDGRPVASHAALHLPDGAELSVGTPVGGLRVYLAVAGGLDVAPALGSRSTDLLSGLGPAPVADGDELPVGAWTGPAPESGPVPVSVPGTEVVLRVRPGPRDDWFSDPHAALTGPRWTVSADGNRIGVRLDGPPPGRREEYRGRELPSEGMVTGAVQAPPDGPPVVFLADHPTTGGYPVIAVVEPEDLPLLAQAAPGTVVRITVLR</sequence>
<evidence type="ECO:0000256" key="4">
    <source>
        <dbReference type="SAM" id="MobiDB-lite"/>
    </source>
</evidence>
<dbReference type="PANTHER" id="PTHR43309">
    <property type="entry name" value="5-OXOPROLINASE SUBUNIT C"/>
    <property type="match status" value="1"/>
</dbReference>
<dbReference type="NCBIfam" id="TIGR00724">
    <property type="entry name" value="urea_amlyse_rel"/>
    <property type="match status" value="1"/>
</dbReference>
<dbReference type="InterPro" id="IPR052708">
    <property type="entry name" value="PxpC"/>
</dbReference>
<dbReference type="EMBL" id="JBBJUP010000026">
    <property type="protein sequence ID" value="MEJ8282005.1"/>
    <property type="molecule type" value="Genomic_DNA"/>
</dbReference>
<feature type="region of interest" description="Disordered" evidence="4">
    <location>
        <begin position="18"/>
        <end position="37"/>
    </location>
</feature>
<evidence type="ECO:0000313" key="7">
    <source>
        <dbReference type="Proteomes" id="UP001364211"/>
    </source>
</evidence>
<keyword evidence="1" id="KW-0547">Nucleotide-binding</keyword>
<reference evidence="6 7" key="1">
    <citation type="submission" date="2024-03" db="EMBL/GenBank/DDBJ databases">
        <title>Draft genome sequence of Pseudonocardia sp. DW16-2.</title>
        <authorList>
            <person name="Duangmal K."/>
        </authorList>
    </citation>
    <scope>NUCLEOTIDE SEQUENCE [LARGE SCALE GENOMIC DNA]</scope>
    <source>
        <strain evidence="6 7">DW16-2</strain>
    </source>
</reference>
<evidence type="ECO:0000256" key="2">
    <source>
        <dbReference type="ARBA" id="ARBA00022801"/>
    </source>
</evidence>
<evidence type="ECO:0000256" key="3">
    <source>
        <dbReference type="ARBA" id="ARBA00022840"/>
    </source>
</evidence>
<protein>
    <submittedName>
        <fullName evidence="6">Biotin-dependent carboxyltransferase family protein</fullName>
    </submittedName>
</protein>
<evidence type="ECO:0000259" key="5">
    <source>
        <dbReference type="SMART" id="SM00797"/>
    </source>
</evidence>
<dbReference type="RefSeq" id="WP_340294991.1">
    <property type="nucleotide sequence ID" value="NZ_JBBJUP010000026.1"/>
</dbReference>
<organism evidence="6 7">
    <name type="scientific">Pseudonocardia spirodelae</name>
    <dbReference type="NCBI Taxonomy" id="3133431"/>
    <lineage>
        <taxon>Bacteria</taxon>
        <taxon>Bacillati</taxon>
        <taxon>Actinomycetota</taxon>
        <taxon>Actinomycetes</taxon>
        <taxon>Pseudonocardiales</taxon>
        <taxon>Pseudonocardiaceae</taxon>
        <taxon>Pseudonocardia</taxon>
    </lineage>
</organism>
<gene>
    <name evidence="6" type="ORF">WJX68_23945</name>
</gene>
<keyword evidence="7" id="KW-1185">Reference proteome</keyword>
<proteinExistence type="predicted"/>
<name>A0ABU8TF11_9PSEU</name>
<accession>A0ABU8TF11</accession>
<dbReference type="Pfam" id="PF02626">
    <property type="entry name" value="CT_A_B"/>
    <property type="match status" value="1"/>
</dbReference>
<dbReference type="PANTHER" id="PTHR43309:SF3">
    <property type="entry name" value="5-OXOPROLINASE SUBUNIT C"/>
    <property type="match status" value="1"/>
</dbReference>
<dbReference type="Gene3D" id="2.40.100.10">
    <property type="entry name" value="Cyclophilin-like"/>
    <property type="match status" value="1"/>
</dbReference>
<keyword evidence="2" id="KW-0378">Hydrolase</keyword>
<feature type="domain" description="Carboxyltransferase" evidence="5">
    <location>
        <begin position="25"/>
        <end position="287"/>
    </location>
</feature>
<dbReference type="SUPFAM" id="SSF50891">
    <property type="entry name" value="Cyclophilin-like"/>
    <property type="match status" value="1"/>
</dbReference>
<comment type="caution">
    <text evidence="6">The sequence shown here is derived from an EMBL/GenBank/DDBJ whole genome shotgun (WGS) entry which is preliminary data.</text>
</comment>
<evidence type="ECO:0000313" key="6">
    <source>
        <dbReference type="EMBL" id="MEJ8282005.1"/>
    </source>
</evidence>
<dbReference type="Proteomes" id="UP001364211">
    <property type="component" value="Unassembled WGS sequence"/>
</dbReference>
<dbReference type="InterPro" id="IPR003778">
    <property type="entry name" value="CT_A_B"/>
</dbReference>
<evidence type="ECO:0000256" key="1">
    <source>
        <dbReference type="ARBA" id="ARBA00022741"/>
    </source>
</evidence>